<dbReference type="PANTHER" id="PTHR46825">
    <property type="entry name" value="D-ALANYL-D-ALANINE-CARBOXYPEPTIDASE/ENDOPEPTIDASE AMPH"/>
    <property type="match status" value="1"/>
</dbReference>
<keyword evidence="3" id="KW-0046">Antibiotic resistance</keyword>
<dbReference type="AlphaFoldDB" id="A0A067CQW7"/>
<dbReference type="InterPro" id="IPR050491">
    <property type="entry name" value="AmpC-like"/>
</dbReference>
<dbReference type="SUPFAM" id="SSF56601">
    <property type="entry name" value="beta-lactamase/transpeptidase-like"/>
    <property type="match status" value="1"/>
</dbReference>
<gene>
    <name evidence="6" type="ORF">SPRG_02605</name>
</gene>
<dbReference type="OMA" id="ADERYYD"/>
<dbReference type="EMBL" id="KK583194">
    <property type="protein sequence ID" value="KDO32913.1"/>
    <property type="molecule type" value="Genomic_DNA"/>
</dbReference>
<proteinExistence type="predicted"/>
<reference evidence="6 7" key="1">
    <citation type="journal article" date="2013" name="PLoS Genet.">
        <title>Distinctive expansion of potential virulence genes in the genome of the oomycete fish pathogen Saprolegnia parasitica.</title>
        <authorList>
            <person name="Jiang R.H."/>
            <person name="de Bruijn I."/>
            <person name="Haas B.J."/>
            <person name="Belmonte R."/>
            <person name="Lobach L."/>
            <person name="Christie J."/>
            <person name="van den Ackerveken G."/>
            <person name="Bottin A."/>
            <person name="Bulone V."/>
            <person name="Diaz-Moreno S.M."/>
            <person name="Dumas B."/>
            <person name="Fan L."/>
            <person name="Gaulin E."/>
            <person name="Govers F."/>
            <person name="Grenville-Briggs L.J."/>
            <person name="Horner N.R."/>
            <person name="Levin J.Z."/>
            <person name="Mammella M."/>
            <person name="Meijer H.J."/>
            <person name="Morris P."/>
            <person name="Nusbaum C."/>
            <person name="Oome S."/>
            <person name="Phillips A.J."/>
            <person name="van Rooyen D."/>
            <person name="Rzeszutek E."/>
            <person name="Saraiva M."/>
            <person name="Secombes C.J."/>
            <person name="Seidl M.F."/>
            <person name="Snel B."/>
            <person name="Stassen J.H."/>
            <person name="Sykes S."/>
            <person name="Tripathy S."/>
            <person name="van den Berg H."/>
            <person name="Vega-Arreguin J.C."/>
            <person name="Wawra S."/>
            <person name="Young S.K."/>
            <person name="Zeng Q."/>
            <person name="Dieguez-Uribeondo J."/>
            <person name="Russ C."/>
            <person name="Tyler B.M."/>
            <person name="van West P."/>
        </authorList>
    </citation>
    <scope>NUCLEOTIDE SEQUENCE [LARGE SCALE GENOMIC DNA]</scope>
    <source>
        <strain evidence="6 7">CBS 223.65</strain>
    </source>
</reference>
<name>A0A067CQW7_SAPPC</name>
<evidence type="ECO:0000256" key="1">
    <source>
        <dbReference type="ARBA" id="ARBA00001526"/>
    </source>
</evidence>
<accession>A0A067CQW7</accession>
<dbReference type="PROSITE" id="PS00336">
    <property type="entry name" value="BETA_LACTAMASE_C"/>
    <property type="match status" value="1"/>
</dbReference>
<evidence type="ECO:0000256" key="4">
    <source>
        <dbReference type="SAM" id="SignalP"/>
    </source>
</evidence>
<dbReference type="GeneID" id="24125150"/>
<evidence type="ECO:0000313" key="6">
    <source>
        <dbReference type="EMBL" id="KDO32913.1"/>
    </source>
</evidence>
<dbReference type="OrthoDB" id="5946976at2759"/>
<dbReference type="InterPro" id="IPR001586">
    <property type="entry name" value="Beta-lactam_class-C_AS"/>
</dbReference>
<dbReference type="InterPro" id="IPR001466">
    <property type="entry name" value="Beta-lactam-related"/>
</dbReference>
<keyword evidence="2" id="KW-0378">Hydrolase</keyword>
<feature type="domain" description="Beta-lactamase-related" evidence="5">
    <location>
        <begin position="41"/>
        <end position="390"/>
    </location>
</feature>
<dbReference type="RefSeq" id="XP_012196561.1">
    <property type="nucleotide sequence ID" value="XM_012341171.1"/>
</dbReference>
<feature type="signal peptide" evidence="4">
    <location>
        <begin position="1"/>
        <end position="18"/>
    </location>
</feature>
<keyword evidence="4" id="KW-0732">Signal</keyword>
<keyword evidence="7" id="KW-1185">Reference proteome</keyword>
<evidence type="ECO:0000256" key="3">
    <source>
        <dbReference type="ARBA" id="ARBA00023251"/>
    </source>
</evidence>
<dbReference type="InterPro" id="IPR012338">
    <property type="entry name" value="Beta-lactam/transpept-like"/>
</dbReference>
<evidence type="ECO:0000256" key="2">
    <source>
        <dbReference type="ARBA" id="ARBA00022801"/>
    </source>
</evidence>
<dbReference type="GO" id="GO:0008800">
    <property type="term" value="F:beta-lactamase activity"/>
    <property type="evidence" value="ECO:0007669"/>
    <property type="project" value="UniProtKB-EC"/>
</dbReference>
<feature type="chain" id="PRO_5001634847" description="Beta-lactamase-related domain-containing protein" evidence="4">
    <location>
        <begin position="19"/>
        <end position="490"/>
    </location>
</feature>
<evidence type="ECO:0000259" key="5">
    <source>
        <dbReference type="Pfam" id="PF00144"/>
    </source>
</evidence>
<dbReference type="GO" id="GO:0046677">
    <property type="term" value="P:response to antibiotic"/>
    <property type="evidence" value="ECO:0007669"/>
    <property type="project" value="UniProtKB-KW"/>
</dbReference>
<dbReference type="Pfam" id="PF00144">
    <property type="entry name" value="Beta-lactamase"/>
    <property type="match status" value="1"/>
</dbReference>
<dbReference type="PANTHER" id="PTHR46825:SF9">
    <property type="entry name" value="BETA-LACTAMASE-RELATED DOMAIN-CONTAINING PROTEIN"/>
    <property type="match status" value="1"/>
</dbReference>
<evidence type="ECO:0000313" key="7">
    <source>
        <dbReference type="Proteomes" id="UP000030745"/>
    </source>
</evidence>
<dbReference type="Proteomes" id="UP000030745">
    <property type="component" value="Unassembled WGS sequence"/>
</dbReference>
<dbReference type="STRING" id="695850.A0A067CQW7"/>
<dbReference type="KEGG" id="spar:SPRG_02605"/>
<sequence length="490" mass="53073">MKLWIPSLLCLLLVLVVAQETVQDVADERYYDYATSQAIAFLTKKMKAHSITGMGMTVVRNNKTVVATGLGLKRANVSSDIVRSTTGFEIGSVSKTHIAIALAKLVDDGKLQFSDTVKSRVPWFTLQDKYAEAHTTIGDLLSHNSVLTRDGDLPILFGRWASERDNVENLAFLQTRREFRAGYAYANLGFQVLGQVVEAVSGLPWYEYLQRTIWTPLGMKSTYAHAGLAPPEQLSFGHYACNRTVIGPYPLFTSSMTMLSATSPFIAAGSIVSSPADMAIFTRFILQHGAGIFKSPALVKGLATGYTSLPATRATVITVYGFEYDPEGNALGVGYGYDMTGALLFGHRYFSKGGATLVNYAETGYVPDANLAVTLLSNTAAGGGAGRERAVLPLLKVYVLGIYLGVPRSKLDAMWDAGLAMADKLTPFTPCDGHYFGNEPWPSANLPVPGASALVGSYAFVSSPAYNGPITVHAAQDKLYMRYYSYDAWL</sequence>
<organism evidence="6 7">
    <name type="scientific">Saprolegnia parasitica (strain CBS 223.65)</name>
    <dbReference type="NCBI Taxonomy" id="695850"/>
    <lineage>
        <taxon>Eukaryota</taxon>
        <taxon>Sar</taxon>
        <taxon>Stramenopiles</taxon>
        <taxon>Oomycota</taxon>
        <taxon>Saprolegniomycetes</taxon>
        <taxon>Saprolegniales</taxon>
        <taxon>Saprolegniaceae</taxon>
        <taxon>Saprolegnia</taxon>
    </lineage>
</organism>
<dbReference type="Gene3D" id="3.40.710.10">
    <property type="entry name" value="DD-peptidase/beta-lactamase superfamily"/>
    <property type="match status" value="1"/>
</dbReference>
<dbReference type="GO" id="GO:0017001">
    <property type="term" value="P:antibiotic catabolic process"/>
    <property type="evidence" value="ECO:0007669"/>
    <property type="project" value="InterPro"/>
</dbReference>
<protein>
    <recommendedName>
        <fullName evidence="5">Beta-lactamase-related domain-containing protein</fullName>
    </recommendedName>
</protein>
<dbReference type="VEuPathDB" id="FungiDB:SPRG_02605"/>
<comment type="catalytic activity">
    <reaction evidence="1">
        <text>a beta-lactam + H2O = a substituted beta-amino acid</text>
        <dbReference type="Rhea" id="RHEA:20401"/>
        <dbReference type="ChEBI" id="CHEBI:15377"/>
        <dbReference type="ChEBI" id="CHEBI:35627"/>
        <dbReference type="ChEBI" id="CHEBI:140347"/>
        <dbReference type="EC" id="3.5.2.6"/>
    </reaction>
</comment>